<feature type="domain" description="DRBM" evidence="21">
    <location>
        <begin position="462"/>
        <end position="493"/>
    </location>
</feature>
<dbReference type="Pfam" id="PF01485">
    <property type="entry name" value="IBR"/>
    <property type="match status" value="1"/>
</dbReference>
<keyword evidence="8" id="KW-0677">Repeat</keyword>
<dbReference type="GO" id="GO:0004525">
    <property type="term" value="F:ribonuclease III activity"/>
    <property type="evidence" value="ECO:0007669"/>
    <property type="project" value="InterPro"/>
</dbReference>
<dbReference type="EMBL" id="CAJNOH010000423">
    <property type="protein sequence ID" value="CAF1035644.1"/>
    <property type="molecule type" value="Genomic_DNA"/>
</dbReference>
<dbReference type="SMART" id="SM00647">
    <property type="entry name" value="IBR"/>
    <property type="match status" value="2"/>
</dbReference>
<evidence type="ECO:0000259" key="20">
    <source>
        <dbReference type="PROSITE" id="PS50089"/>
    </source>
</evidence>
<evidence type="ECO:0000256" key="13">
    <source>
        <dbReference type="ARBA" id="ARBA00022989"/>
    </source>
</evidence>
<dbReference type="PANTHER" id="PTHR11685">
    <property type="entry name" value="RBR FAMILY RING FINGER AND IBR DOMAIN-CONTAINING"/>
    <property type="match status" value="1"/>
</dbReference>
<evidence type="ECO:0000259" key="22">
    <source>
        <dbReference type="PROSITE" id="PS51873"/>
    </source>
</evidence>
<dbReference type="Gene3D" id="3.30.160.20">
    <property type="match status" value="1"/>
</dbReference>
<comment type="similarity">
    <text evidence="15">Belongs to the RBR family. RNF144 subfamily.</text>
</comment>
<evidence type="ECO:0000256" key="12">
    <source>
        <dbReference type="ARBA" id="ARBA00022884"/>
    </source>
</evidence>
<dbReference type="InterPro" id="IPR036389">
    <property type="entry name" value="RNase_III_sf"/>
</dbReference>
<accession>A0A815LDB5</accession>
<dbReference type="GO" id="GO:0003723">
    <property type="term" value="F:RNA binding"/>
    <property type="evidence" value="ECO:0007669"/>
    <property type="project" value="UniProtKB-UniRule"/>
</dbReference>
<name>A0A815LDB5_9BILA</name>
<dbReference type="InterPro" id="IPR044066">
    <property type="entry name" value="TRIAD_supradom"/>
</dbReference>
<keyword evidence="7" id="KW-0479">Metal-binding</keyword>
<keyword evidence="6 19" id="KW-0812">Transmembrane</keyword>
<feature type="transmembrane region" description="Helical" evidence="19">
    <location>
        <begin position="234"/>
        <end position="262"/>
    </location>
</feature>
<gene>
    <name evidence="24" type="ORF">JXQ802_LOCUS34814</name>
    <name evidence="25" type="ORF">JXQ802_LOCUS35127</name>
    <name evidence="23" type="ORF">PYM288_LOCUS16377</name>
</gene>
<proteinExistence type="inferred from homology"/>
<dbReference type="GO" id="GO:0016567">
    <property type="term" value="P:protein ubiquitination"/>
    <property type="evidence" value="ECO:0007669"/>
    <property type="project" value="InterPro"/>
</dbReference>
<dbReference type="PROSITE" id="PS51873">
    <property type="entry name" value="TRIAD"/>
    <property type="match status" value="1"/>
</dbReference>
<keyword evidence="10" id="KW-0833">Ubl conjugation pathway</keyword>
<evidence type="ECO:0000256" key="7">
    <source>
        <dbReference type="ARBA" id="ARBA00022723"/>
    </source>
</evidence>
<feature type="region of interest" description="Disordered" evidence="18">
    <location>
        <begin position="358"/>
        <end position="381"/>
    </location>
</feature>
<dbReference type="SUPFAM" id="SSF57850">
    <property type="entry name" value="RING/U-box"/>
    <property type="match status" value="3"/>
</dbReference>
<comment type="subcellular location">
    <subcellularLocation>
        <location evidence="2">Membrane</location>
        <topology evidence="2">Single-pass membrane protein</topology>
    </subcellularLocation>
</comment>
<keyword evidence="12 17" id="KW-0694">RNA-binding</keyword>
<dbReference type="Pfam" id="PF22191">
    <property type="entry name" value="IBR_1"/>
    <property type="match status" value="1"/>
</dbReference>
<comment type="caution">
    <text evidence="25">The sequence shown here is derived from an EMBL/GenBank/DDBJ whole genome shotgun (WGS) entry which is preliminary data.</text>
</comment>
<evidence type="ECO:0000313" key="24">
    <source>
        <dbReference type="EMBL" id="CAF1402916.1"/>
    </source>
</evidence>
<evidence type="ECO:0000256" key="6">
    <source>
        <dbReference type="ARBA" id="ARBA00022692"/>
    </source>
</evidence>
<evidence type="ECO:0000313" key="23">
    <source>
        <dbReference type="EMBL" id="CAF1035644.1"/>
    </source>
</evidence>
<evidence type="ECO:0000256" key="3">
    <source>
        <dbReference type="ARBA" id="ARBA00004906"/>
    </source>
</evidence>
<dbReference type="Gene3D" id="3.30.40.10">
    <property type="entry name" value="Zinc/RING finger domain, C3HC4 (zinc finger)"/>
    <property type="match status" value="1"/>
</dbReference>
<evidence type="ECO:0000256" key="10">
    <source>
        <dbReference type="ARBA" id="ARBA00022786"/>
    </source>
</evidence>
<dbReference type="InterPro" id="IPR013083">
    <property type="entry name" value="Znf_RING/FYVE/PHD"/>
</dbReference>
<dbReference type="GO" id="GO:0031090">
    <property type="term" value="C:organelle membrane"/>
    <property type="evidence" value="ECO:0007669"/>
    <property type="project" value="UniProtKB-ARBA"/>
</dbReference>
<evidence type="ECO:0000256" key="4">
    <source>
        <dbReference type="ARBA" id="ARBA00012251"/>
    </source>
</evidence>
<dbReference type="SMART" id="SM00358">
    <property type="entry name" value="DSRM"/>
    <property type="match status" value="1"/>
</dbReference>
<evidence type="ECO:0000256" key="2">
    <source>
        <dbReference type="ARBA" id="ARBA00004167"/>
    </source>
</evidence>
<evidence type="ECO:0000256" key="8">
    <source>
        <dbReference type="ARBA" id="ARBA00022737"/>
    </source>
</evidence>
<organism evidence="25 26">
    <name type="scientific">Rotaria sordida</name>
    <dbReference type="NCBI Taxonomy" id="392033"/>
    <lineage>
        <taxon>Eukaryota</taxon>
        <taxon>Metazoa</taxon>
        <taxon>Spiralia</taxon>
        <taxon>Gnathifera</taxon>
        <taxon>Rotifera</taxon>
        <taxon>Eurotatoria</taxon>
        <taxon>Bdelloidea</taxon>
        <taxon>Philodinida</taxon>
        <taxon>Philodinidae</taxon>
        <taxon>Rotaria</taxon>
    </lineage>
</organism>
<comment type="catalytic activity">
    <reaction evidence="1">
        <text>[E2 ubiquitin-conjugating enzyme]-S-ubiquitinyl-L-cysteine + [acceptor protein]-L-lysine = [E2 ubiquitin-conjugating enzyme]-L-cysteine + [acceptor protein]-N(6)-ubiquitinyl-L-lysine.</text>
        <dbReference type="EC" id="2.3.2.31"/>
    </reaction>
</comment>
<dbReference type="Gene3D" id="1.10.1520.10">
    <property type="entry name" value="Ribonuclease III domain"/>
    <property type="match status" value="1"/>
</dbReference>
<evidence type="ECO:0000256" key="17">
    <source>
        <dbReference type="PROSITE-ProRule" id="PRU00266"/>
    </source>
</evidence>
<evidence type="ECO:0000256" key="1">
    <source>
        <dbReference type="ARBA" id="ARBA00001798"/>
    </source>
</evidence>
<dbReference type="PROSITE" id="PS50089">
    <property type="entry name" value="ZF_RING_2"/>
    <property type="match status" value="1"/>
</dbReference>
<evidence type="ECO:0000259" key="21">
    <source>
        <dbReference type="PROSITE" id="PS50137"/>
    </source>
</evidence>
<dbReference type="InterPro" id="IPR001841">
    <property type="entry name" value="Znf_RING"/>
</dbReference>
<keyword evidence="14 19" id="KW-0472">Membrane</keyword>
<dbReference type="PROSITE" id="PS00518">
    <property type="entry name" value="ZF_RING_1"/>
    <property type="match status" value="1"/>
</dbReference>
<evidence type="ECO:0000256" key="19">
    <source>
        <dbReference type="SAM" id="Phobius"/>
    </source>
</evidence>
<keyword evidence="9 16" id="KW-0863">Zinc-finger</keyword>
<dbReference type="InterPro" id="IPR031127">
    <property type="entry name" value="E3_UB_ligase_RBR"/>
</dbReference>
<keyword evidence="26" id="KW-1185">Reference proteome</keyword>
<dbReference type="GO" id="GO:0031054">
    <property type="term" value="P:pre-miRNA processing"/>
    <property type="evidence" value="ECO:0007669"/>
    <property type="project" value="InterPro"/>
</dbReference>
<dbReference type="InterPro" id="IPR044441">
    <property type="entry name" value="DICER_DSRM"/>
</dbReference>
<dbReference type="EMBL" id="CAJNOL010001680">
    <property type="protein sequence ID" value="CAF1402916.1"/>
    <property type="molecule type" value="Genomic_DNA"/>
</dbReference>
<dbReference type="EC" id="2.3.2.31" evidence="4"/>
<evidence type="ECO:0000313" key="26">
    <source>
        <dbReference type="Proteomes" id="UP000663870"/>
    </source>
</evidence>
<keyword evidence="11" id="KW-0862">Zinc</keyword>
<evidence type="ECO:0000256" key="14">
    <source>
        <dbReference type="ARBA" id="ARBA00023136"/>
    </source>
</evidence>
<dbReference type="Proteomes" id="UP000663870">
    <property type="component" value="Unassembled WGS sequence"/>
</dbReference>
<dbReference type="FunFam" id="3.30.40.10:FF:000051">
    <property type="entry name" value="RBR-type E3 ubiquitin transferase"/>
    <property type="match status" value="1"/>
</dbReference>
<evidence type="ECO:0000256" key="5">
    <source>
        <dbReference type="ARBA" id="ARBA00022679"/>
    </source>
</evidence>
<keyword evidence="13 19" id="KW-1133">Transmembrane helix</keyword>
<dbReference type="GO" id="GO:0005737">
    <property type="term" value="C:cytoplasm"/>
    <property type="evidence" value="ECO:0007669"/>
    <property type="project" value="UniProtKB-ARBA"/>
</dbReference>
<dbReference type="Gene3D" id="1.20.120.1750">
    <property type="match status" value="1"/>
</dbReference>
<reference evidence="25" key="1">
    <citation type="submission" date="2021-02" db="EMBL/GenBank/DDBJ databases">
        <authorList>
            <person name="Nowell W R."/>
        </authorList>
    </citation>
    <scope>NUCLEOTIDE SEQUENCE</scope>
</reference>
<dbReference type="InterPro" id="IPR017907">
    <property type="entry name" value="Znf_RING_CS"/>
</dbReference>
<dbReference type="SUPFAM" id="SSF54768">
    <property type="entry name" value="dsRNA-binding domain-like"/>
    <property type="match status" value="1"/>
</dbReference>
<dbReference type="CDD" id="cd10843">
    <property type="entry name" value="DSRM_DICER"/>
    <property type="match status" value="1"/>
</dbReference>
<dbReference type="GO" id="GO:0061630">
    <property type="term" value="F:ubiquitin protein ligase activity"/>
    <property type="evidence" value="ECO:0007669"/>
    <property type="project" value="UniProtKB-EC"/>
</dbReference>
<dbReference type="Proteomes" id="UP000663854">
    <property type="component" value="Unassembled WGS sequence"/>
</dbReference>
<keyword evidence="5" id="KW-0808">Transferase</keyword>
<dbReference type="EMBL" id="CAJNOL010001712">
    <property type="protein sequence ID" value="CAF1408352.1"/>
    <property type="molecule type" value="Genomic_DNA"/>
</dbReference>
<feature type="compositionally biased region" description="Acidic residues" evidence="18">
    <location>
        <begin position="363"/>
        <end position="379"/>
    </location>
</feature>
<evidence type="ECO:0000256" key="15">
    <source>
        <dbReference type="ARBA" id="ARBA00038342"/>
    </source>
</evidence>
<dbReference type="GO" id="GO:0008270">
    <property type="term" value="F:zinc ion binding"/>
    <property type="evidence" value="ECO:0007669"/>
    <property type="project" value="UniProtKB-KW"/>
</dbReference>
<evidence type="ECO:0000313" key="25">
    <source>
        <dbReference type="EMBL" id="CAF1408352.1"/>
    </source>
</evidence>
<protein>
    <recommendedName>
        <fullName evidence="4">RBR-type E3 ubiquitin transferase</fullName>
        <ecNumber evidence="4">2.3.2.31</ecNumber>
    </recommendedName>
</protein>
<dbReference type="GO" id="GO:0030422">
    <property type="term" value="P:siRNA processing"/>
    <property type="evidence" value="ECO:0007669"/>
    <property type="project" value="InterPro"/>
</dbReference>
<feature type="domain" description="RING-type" evidence="20">
    <location>
        <begin position="16"/>
        <end position="62"/>
    </location>
</feature>
<evidence type="ECO:0000256" key="16">
    <source>
        <dbReference type="PROSITE-ProRule" id="PRU00175"/>
    </source>
</evidence>
<dbReference type="AlphaFoldDB" id="A0A815LDB5"/>
<comment type="pathway">
    <text evidence="3">Protein modification; protein ubiquitination.</text>
</comment>
<feature type="domain" description="RING-type" evidence="22">
    <location>
        <begin position="12"/>
        <end position="220"/>
    </location>
</feature>
<dbReference type="SUPFAM" id="SSF69065">
    <property type="entry name" value="RNase III domain-like"/>
    <property type="match status" value="1"/>
</dbReference>
<evidence type="ECO:0000256" key="9">
    <source>
        <dbReference type="ARBA" id="ARBA00022771"/>
    </source>
</evidence>
<sequence>MVEERVKLCNEHTFQCSICCNDIDDKTNVYEIESCHCQFCKECVRQYCNSQINTASVPIRCPNSECNNRLSLNELYSLLTDAQYQLYNKLLLDHEVTNDPHRLFCPHVDCDQVLSIVDERKIHKEHPMTCTKCKTTFCLKCRSQWHPHEHCSDLLTPYEMEADSNIKRCPRCRFPLEWIAGCAQIMCVNCKHIFCWYCLKSLDNDFFLLHFESGPCRNRLGHSRASLFLHRLTIVGIFIGLILLLLIAIPFLILTAPCLLCCRYKQIKNRLKNLTKLGQRFQQQQYTPTAHPSPSSSLNQLNNSSLIDIEQETKPMIKSSLLSSSFININQSKPELSSHQIIKIHSNTILCTIDDEHLSSPQDEQDDDTTNEPDEWEETEGPKCLGDIFESVTGAIFLDSNKSFNTIWKIYYRMLKPFIEQFTTKVPKSPIPELLEREPETFKFEKPERLLDGRIRVTVEIIGKGRFKFKGVGRNYRIAKNAAAKCALKNLRRLDLMKDLFFFNEKQKHISQLFILL</sequence>
<dbReference type="Pfam" id="PF20932">
    <property type="entry name" value="Dicer_dsRBD"/>
    <property type="match status" value="1"/>
</dbReference>
<dbReference type="PROSITE" id="PS50137">
    <property type="entry name" value="DS_RBD"/>
    <property type="match status" value="1"/>
</dbReference>
<dbReference type="InterPro" id="IPR014720">
    <property type="entry name" value="dsRBD_dom"/>
</dbReference>
<evidence type="ECO:0000256" key="11">
    <source>
        <dbReference type="ARBA" id="ARBA00022833"/>
    </source>
</evidence>
<evidence type="ECO:0000256" key="18">
    <source>
        <dbReference type="SAM" id="MobiDB-lite"/>
    </source>
</evidence>
<dbReference type="InterPro" id="IPR002867">
    <property type="entry name" value="IBR_dom"/>
</dbReference>